<dbReference type="EMBL" id="KZ293518">
    <property type="protein sequence ID" value="PBK58943.1"/>
    <property type="molecule type" value="Genomic_DNA"/>
</dbReference>
<reference evidence="2" key="1">
    <citation type="journal article" date="2017" name="Nat. Ecol. Evol.">
        <title>Genome expansion and lineage-specific genetic innovations in the forest pathogenic fungi Armillaria.</title>
        <authorList>
            <person name="Sipos G."/>
            <person name="Prasanna A.N."/>
            <person name="Walter M.C."/>
            <person name="O'Connor E."/>
            <person name="Balint B."/>
            <person name="Krizsan K."/>
            <person name="Kiss B."/>
            <person name="Hess J."/>
            <person name="Varga T."/>
            <person name="Slot J."/>
            <person name="Riley R."/>
            <person name="Boka B."/>
            <person name="Rigling D."/>
            <person name="Barry K."/>
            <person name="Lee J."/>
            <person name="Mihaltcheva S."/>
            <person name="LaButti K."/>
            <person name="Lipzen A."/>
            <person name="Waldron R."/>
            <person name="Moloney N.M."/>
            <person name="Sperisen C."/>
            <person name="Kredics L."/>
            <person name="Vagvoelgyi C."/>
            <person name="Patrignani A."/>
            <person name="Fitzpatrick D."/>
            <person name="Nagy I."/>
            <person name="Doyle S."/>
            <person name="Anderson J.B."/>
            <person name="Grigoriev I.V."/>
            <person name="Gueldener U."/>
            <person name="Muensterkoetter M."/>
            <person name="Nagy L.G."/>
        </authorList>
    </citation>
    <scope>NUCLEOTIDE SEQUENCE [LARGE SCALE GENOMIC DNA]</scope>
    <source>
        <strain evidence="2">28-4</strain>
    </source>
</reference>
<sequence length="354" mass="39685">MFMGELDDSAKTLDLCVQYTHWDTVEQMVLSSGYSIVQTHHWHNADQEDNKHATELLLNFDNSLKTVIRTSNTYTRAKTKVRIRGCRGSPIETILLSNTREEALFQLQGVLTEVRLLPVRQETKVRSANDLKQSVRIVSPGDAFFQGAAQAIARFVEFFEETMGQQIIVPASVCSGQAHKLCFYTRLLTPAHAANLEDIVEFPSSYDPSNVLEHLLGDNKFVFTDDNCITFQRLSAASAEQSHPSLKVSPAMFRPGQLVNVGVSFRLFKNADEKLIFLPHLDYISMVSSKGFKVIDSQKYSSNRNIPTRGPAKQKRYLSNLETKVQKQSAVDMVISSLAGQALGDDNSEMDEDK</sequence>
<accession>A0A2H3B516</accession>
<dbReference type="Proteomes" id="UP000218334">
    <property type="component" value="Unassembled WGS sequence"/>
</dbReference>
<evidence type="ECO:0000313" key="1">
    <source>
        <dbReference type="EMBL" id="PBK58943.1"/>
    </source>
</evidence>
<name>A0A2H3B516_9AGAR</name>
<proteinExistence type="predicted"/>
<evidence type="ECO:0000313" key="2">
    <source>
        <dbReference type="Proteomes" id="UP000218334"/>
    </source>
</evidence>
<gene>
    <name evidence="1" type="ORF">ARMSODRAFT_1027850</name>
</gene>
<organism evidence="1 2">
    <name type="scientific">Armillaria solidipes</name>
    <dbReference type="NCBI Taxonomy" id="1076256"/>
    <lineage>
        <taxon>Eukaryota</taxon>
        <taxon>Fungi</taxon>
        <taxon>Dikarya</taxon>
        <taxon>Basidiomycota</taxon>
        <taxon>Agaricomycotina</taxon>
        <taxon>Agaricomycetes</taxon>
        <taxon>Agaricomycetidae</taxon>
        <taxon>Agaricales</taxon>
        <taxon>Marasmiineae</taxon>
        <taxon>Physalacriaceae</taxon>
        <taxon>Armillaria</taxon>
    </lineage>
</organism>
<keyword evidence="2" id="KW-1185">Reference proteome</keyword>
<dbReference type="AlphaFoldDB" id="A0A2H3B516"/>
<protein>
    <submittedName>
        <fullName evidence="1">Uncharacterized protein</fullName>
    </submittedName>
</protein>